<name>A0AAU7UVT8_9NOCA</name>
<reference evidence="1" key="1">
    <citation type="submission" date="2023-08" db="EMBL/GenBank/DDBJ databases">
        <title>The novel hydrolase IpcH responsible for the initial isoprocarb degradation step in Rhodococcus sp. D-6.</title>
        <authorList>
            <person name="Zhu Q."/>
        </authorList>
    </citation>
    <scope>NUCLEOTIDE SEQUENCE</scope>
    <source>
        <strain evidence="1">D-6</strain>
    </source>
</reference>
<dbReference type="RefSeq" id="WP_350246860.1">
    <property type="nucleotide sequence ID" value="NZ_CP132970.1"/>
</dbReference>
<dbReference type="AlphaFoldDB" id="A0AAU7UVT8"/>
<evidence type="ECO:0000313" key="1">
    <source>
        <dbReference type="EMBL" id="XBW03916.1"/>
    </source>
</evidence>
<sequence length="89" mass="8709">MTAAQTYDDVMNAETTGDAVKAVAKDVGGFVAGTVATELILASAAGGPVTLLAVGAGVGVAFGVGEVIEHWDDISGAVGSAARWAGNLF</sequence>
<protein>
    <submittedName>
        <fullName evidence="1">Uncharacterized protein</fullName>
    </submittedName>
</protein>
<gene>
    <name evidence="1" type="ORF">RBB84_22085</name>
</gene>
<organism evidence="1">
    <name type="scientific">Rhodococcus sp. D-6</name>
    <dbReference type="NCBI Taxonomy" id="1387842"/>
    <lineage>
        <taxon>Bacteria</taxon>
        <taxon>Bacillati</taxon>
        <taxon>Actinomycetota</taxon>
        <taxon>Actinomycetes</taxon>
        <taxon>Mycobacteriales</taxon>
        <taxon>Nocardiaceae</taxon>
        <taxon>Rhodococcus</taxon>
    </lineage>
</organism>
<accession>A0AAU7UVT8</accession>
<dbReference type="KEGG" id="rhox:RBB84_22085"/>
<dbReference type="EMBL" id="CP132970">
    <property type="protein sequence ID" value="XBW03916.1"/>
    <property type="molecule type" value="Genomic_DNA"/>
</dbReference>
<proteinExistence type="predicted"/>